<dbReference type="Gene3D" id="1.10.630.10">
    <property type="entry name" value="Cytochrome P450"/>
    <property type="match status" value="1"/>
</dbReference>
<name>A0ABV9TT17_9ACTN</name>
<dbReference type="InterPro" id="IPR001128">
    <property type="entry name" value="Cyt_P450"/>
</dbReference>
<organism evidence="3 4">
    <name type="scientific">Actinomadura gamaensis</name>
    <dbReference type="NCBI Taxonomy" id="1763541"/>
    <lineage>
        <taxon>Bacteria</taxon>
        <taxon>Bacillati</taxon>
        <taxon>Actinomycetota</taxon>
        <taxon>Actinomycetes</taxon>
        <taxon>Streptosporangiales</taxon>
        <taxon>Thermomonosporaceae</taxon>
        <taxon>Actinomadura</taxon>
    </lineage>
</organism>
<dbReference type="PANTHER" id="PTHR46696">
    <property type="entry name" value="P450, PUTATIVE (EUROFUNG)-RELATED"/>
    <property type="match status" value="1"/>
</dbReference>
<sequence length="391" mass="43138">MATALDVPLFRPDPYRAYARLREKAPVYRDDECDFWALSRHADVSVAFRDAETFSSRNGNMLDPLLWGPDAAAFASISAIDPPRHTLVRGLVSRAFTRARLARLEPRIAEIANGHLDRALDGGEFDLVAEFTSRLPVDVIGELIGVPAADRAEIWRLECTLVDREDETDAAAAERARSMAVLTRYFADLVVERRRNPRDDLASEVVAAADADGTVTESEVLALLLVLVLAGGETTSGLIANAVDAVWRFPEARDAAYAGIDGWVEETLRFEPPFQFAGRTLTRDLTLHGVEIPEGERVLLLLASANRDGEVFDDPDRFDPTRDTSAKVTFGSGHHHCVGAQLARLEARVALREFSRRVADYEIDGAQAQRAGAAQFRDFTYLPIRVTPRPA</sequence>
<evidence type="ECO:0000256" key="1">
    <source>
        <dbReference type="ARBA" id="ARBA00010617"/>
    </source>
</evidence>
<gene>
    <name evidence="3" type="ORF">ACFPCY_08020</name>
</gene>
<evidence type="ECO:0000256" key="2">
    <source>
        <dbReference type="RuleBase" id="RU000461"/>
    </source>
</evidence>
<proteinExistence type="inferred from homology"/>
<dbReference type="PANTHER" id="PTHR46696:SF4">
    <property type="entry name" value="BIOTIN BIOSYNTHESIS CYTOCHROME P450"/>
    <property type="match status" value="1"/>
</dbReference>
<evidence type="ECO:0000313" key="4">
    <source>
        <dbReference type="Proteomes" id="UP001595872"/>
    </source>
</evidence>
<dbReference type="PROSITE" id="PS00086">
    <property type="entry name" value="CYTOCHROME_P450"/>
    <property type="match status" value="1"/>
</dbReference>
<dbReference type="Pfam" id="PF00067">
    <property type="entry name" value="p450"/>
    <property type="match status" value="1"/>
</dbReference>
<dbReference type="InterPro" id="IPR017972">
    <property type="entry name" value="Cyt_P450_CS"/>
</dbReference>
<dbReference type="Proteomes" id="UP001595872">
    <property type="component" value="Unassembled WGS sequence"/>
</dbReference>
<dbReference type="InterPro" id="IPR002397">
    <property type="entry name" value="Cyt_P450_B"/>
</dbReference>
<keyword evidence="4" id="KW-1185">Reference proteome</keyword>
<comment type="similarity">
    <text evidence="1 2">Belongs to the cytochrome P450 family.</text>
</comment>
<keyword evidence="2" id="KW-0479">Metal-binding</keyword>
<dbReference type="PRINTS" id="PR00359">
    <property type="entry name" value="BP450"/>
</dbReference>
<evidence type="ECO:0000313" key="3">
    <source>
        <dbReference type="EMBL" id="MFC4907261.1"/>
    </source>
</evidence>
<comment type="caution">
    <text evidence="3">The sequence shown here is derived from an EMBL/GenBank/DDBJ whole genome shotgun (WGS) entry which is preliminary data.</text>
</comment>
<dbReference type="EMBL" id="JBHSIT010000002">
    <property type="protein sequence ID" value="MFC4907261.1"/>
    <property type="molecule type" value="Genomic_DNA"/>
</dbReference>
<dbReference type="SUPFAM" id="SSF48264">
    <property type="entry name" value="Cytochrome P450"/>
    <property type="match status" value="1"/>
</dbReference>
<keyword evidence="2" id="KW-0560">Oxidoreductase</keyword>
<accession>A0ABV9TT17</accession>
<dbReference type="InterPro" id="IPR036396">
    <property type="entry name" value="Cyt_P450_sf"/>
</dbReference>
<protein>
    <submittedName>
        <fullName evidence="3">Cytochrome P450</fullName>
    </submittedName>
</protein>
<keyword evidence="2" id="KW-0349">Heme</keyword>
<keyword evidence="2" id="KW-0408">Iron</keyword>
<keyword evidence="2" id="KW-0503">Monooxygenase</keyword>
<dbReference type="RefSeq" id="WP_378252998.1">
    <property type="nucleotide sequence ID" value="NZ_JBHSIT010000002.1"/>
</dbReference>
<reference evidence="4" key="1">
    <citation type="journal article" date="2019" name="Int. J. Syst. Evol. Microbiol.">
        <title>The Global Catalogue of Microorganisms (GCM) 10K type strain sequencing project: providing services to taxonomists for standard genome sequencing and annotation.</title>
        <authorList>
            <consortium name="The Broad Institute Genomics Platform"/>
            <consortium name="The Broad Institute Genome Sequencing Center for Infectious Disease"/>
            <person name="Wu L."/>
            <person name="Ma J."/>
        </authorList>
    </citation>
    <scope>NUCLEOTIDE SEQUENCE [LARGE SCALE GENOMIC DNA]</scope>
    <source>
        <strain evidence="4">KLKA75</strain>
    </source>
</reference>